<dbReference type="InterPro" id="IPR036928">
    <property type="entry name" value="AS_sf"/>
</dbReference>
<feature type="transmembrane region" description="Helical" evidence="1">
    <location>
        <begin position="7"/>
        <end position="36"/>
    </location>
</feature>
<evidence type="ECO:0000313" key="4">
    <source>
        <dbReference type="Proteomes" id="UP000192257"/>
    </source>
</evidence>
<evidence type="ECO:0000313" key="3">
    <source>
        <dbReference type="EMBL" id="ORC89872.1"/>
    </source>
</evidence>
<feature type="non-terminal residue" evidence="3">
    <location>
        <position position="604"/>
    </location>
</feature>
<dbReference type="GO" id="GO:0012505">
    <property type="term" value="C:endomembrane system"/>
    <property type="evidence" value="ECO:0007669"/>
    <property type="project" value="TreeGrafter"/>
</dbReference>
<proteinExistence type="predicted"/>
<organism evidence="3 4">
    <name type="scientific">Trypanosoma theileri</name>
    <dbReference type="NCBI Taxonomy" id="67003"/>
    <lineage>
        <taxon>Eukaryota</taxon>
        <taxon>Discoba</taxon>
        <taxon>Euglenozoa</taxon>
        <taxon>Kinetoplastea</taxon>
        <taxon>Metakinetoplastina</taxon>
        <taxon>Trypanosomatida</taxon>
        <taxon>Trypanosomatidae</taxon>
        <taxon>Trypanosoma</taxon>
    </lineage>
</organism>
<dbReference type="GeneID" id="39984411"/>
<dbReference type="VEuPathDB" id="TriTrypDB:TM35_000101400"/>
<dbReference type="Proteomes" id="UP000192257">
    <property type="component" value="Unassembled WGS sequence"/>
</dbReference>
<reference evidence="3 4" key="1">
    <citation type="submission" date="2017-03" db="EMBL/GenBank/DDBJ databases">
        <title>An alternative strategy for trypanosome survival in the mammalian bloodstream revealed through genome and transcriptome analysis of the ubiquitous bovine parasite Trypanosoma (Megatrypanum) theileri.</title>
        <authorList>
            <person name="Kelly S."/>
            <person name="Ivens A."/>
            <person name="Mott A."/>
            <person name="O'Neill E."/>
            <person name="Emms D."/>
            <person name="Macleod O."/>
            <person name="Voorheis P."/>
            <person name="Matthews J."/>
            <person name="Matthews K."/>
            <person name="Carrington M."/>
        </authorList>
    </citation>
    <scope>NUCLEOTIDE SEQUENCE [LARGE SCALE GENOMIC DNA]</scope>
    <source>
        <strain evidence="3">Edinburgh</strain>
    </source>
</reference>
<evidence type="ECO:0000259" key="2">
    <source>
        <dbReference type="Pfam" id="PF01425"/>
    </source>
</evidence>
<dbReference type="PANTHER" id="PTHR43372:SF4">
    <property type="entry name" value="FATTY-ACID AMIDE HYDROLASE 2"/>
    <property type="match status" value="1"/>
</dbReference>
<dbReference type="AlphaFoldDB" id="A0A1X0NYV8"/>
<dbReference type="EMBL" id="NBCO01000010">
    <property type="protein sequence ID" value="ORC89872.1"/>
    <property type="molecule type" value="Genomic_DNA"/>
</dbReference>
<feature type="domain" description="Amidase" evidence="2">
    <location>
        <begin position="84"/>
        <end position="568"/>
    </location>
</feature>
<keyword evidence="1" id="KW-1133">Transmembrane helix</keyword>
<dbReference type="RefSeq" id="XP_028883938.1">
    <property type="nucleotide sequence ID" value="XM_029024631.1"/>
</dbReference>
<evidence type="ECO:0000256" key="1">
    <source>
        <dbReference type="SAM" id="Phobius"/>
    </source>
</evidence>
<dbReference type="GO" id="GO:0016787">
    <property type="term" value="F:hydrolase activity"/>
    <property type="evidence" value="ECO:0007669"/>
    <property type="project" value="UniProtKB-KW"/>
</dbReference>
<dbReference type="OrthoDB" id="566138at2759"/>
<protein>
    <submittedName>
        <fullName evidence="3">Fatty acid amide hydrolase 2</fullName>
    </submittedName>
</protein>
<comment type="caution">
    <text evidence="3">The sequence shown here is derived from an EMBL/GenBank/DDBJ whole genome shotgun (WGS) entry which is preliminary data.</text>
</comment>
<accession>A0A1X0NYV8</accession>
<keyword evidence="1" id="KW-0472">Membrane</keyword>
<sequence length="604" mass="66464">MIRRYAFLVAITLATVVWWFGGILFLTLLLIGYAYAANKIFNLYLMAGPRTSRQVPPTPIAYCQQLSAVQLNKAYISGELRCEDVVRTYIAHIKRVNPYLNVMVFECFDEAIQAAIAADAVWDAWRANPHRPAPSWLLGVPCTIKECMAVTGCPNTSGHPQRRHIIATSDSPVVKNFRDAGAIILGVTNTSELCMWYESSNYVYGISCNPYDTRCLVGGSSGGEGAAAGAVFSTFSLGSDIGGSIRMPAFFNGVYGHKASPHYISNRGQHPAPKTSANHYMATGPICRFVEDIVPLCDVAARGGFLEDPQHFPPRLPLGDIPKIGKSKPLRVYALEDFGIHGVRTSSSQIEALHVAVRCLEKHYGAQVVYVNLRDPSRCSGGEVPAVFKPFADILAMWSKALMSDATETKFTALMGEGYQSFNVFREMARWLVGRSQHTLPALSLCLIESMEGKLPRQLLLTNSKFSISDFKQSLEELLCDDGVIVAPTFPRPAPHHHSPLLSPFEFQYTAAFNVLQMPATAVPIWTEDLQNSQTTLTPADVRERGLPADYHLPKGVQIVSRQHNDELSLGVAIALEKVLGGYKYPGWAVLQPKQNTNNNNNNN</sequence>
<dbReference type="Pfam" id="PF01425">
    <property type="entry name" value="Amidase"/>
    <property type="match status" value="1"/>
</dbReference>
<gene>
    <name evidence="3" type="ORF">TM35_000101400</name>
</gene>
<keyword evidence="3" id="KW-0378">Hydrolase</keyword>
<dbReference type="Gene3D" id="3.90.1300.10">
    <property type="entry name" value="Amidase signature (AS) domain"/>
    <property type="match status" value="1"/>
</dbReference>
<keyword evidence="1" id="KW-0812">Transmembrane</keyword>
<keyword evidence="4" id="KW-1185">Reference proteome</keyword>
<dbReference type="InterPro" id="IPR052739">
    <property type="entry name" value="FAAH2"/>
</dbReference>
<dbReference type="PANTHER" id="PTHR43372">
    <property type="entry name" value="FATTY-ACID AMIDE HYDROLASE"/>
    <property type="match status" value="1"/>
</dbReference>
<dbReference type="STRING" id="67003.A0A1X0NYV8"/>
<name>A0A1X0NYV8_9TRYP</name>
<dbReference type="InterPro" id="IPR023631">
    <property type="entry name" value="Amidase_dom"/>
</dbReference>
<dbReference type="SUPFAM" id="SSF75304">
    <property type="entry name" value="Amidase signature (AS) enzymes"/>
    <property type="match status" value="1"/>
</dbReference>